<keyword evidence="3" id="KW-1185">Reference proteome</keyword>
<dbReference type="Proteomes" id="UP000239406">
    <property type="component" value="Unassembled WGS sequence"/>
</dbReference>
<evidence type="ECO:0000313" key="2">
    <source>
        <dbReference type="EMBL" id="PPE71483.1"/>
    </source>
</evidence>
<gene>
    <name evidence="2" type="ORF">C1702_00315</name>
</gene>
<protein>
    <recommendedName>
        <fullName evidence="1">DUF4376 domain-containing protein</fullName>
    </recommendedName>
</protein>
<name>A0A2S5T926_9BURK</name>
<comment type="caution">
    <text evidence="2">The sequence shown here is derived from an EMBL/GenBank/DDBJ whole genome shotgun (WGS) entry which is preliminary data.</text>
</comment>
<proteinExistence type="predicted"/>
<dbReference type="EMBL" id="PSNY01000001">
    <property type="protein sequence ID" value="PPE71483.1"/>
    <property type="molecule type" value="Genomic_DNA"/>
</dbReference>
<dbReference type="InterPro" id="IPR025484">
    <property type="entry name" value="DUF4376"/>
</dbReference>
<reference evidence="2 3" key="1">
    <citation type="submission" date="2018-02" db="EMBL/GenBank/DDBJ databases">
        <title>Reclassifiation of [Polyangium] brachysporum DSM 7029 as Guopingzhaonella breviflexa gen. nov., sp. nov., a member of the family Comamonadaceae.</title>
        <authorList>
            <person name="Tang B."/>
        </authorList>
    </citation>
    <scope>NUCLEOTIDE SEQUENCE [LARGE SCALE GENOMIC DNA]</scope>
    <source>
        <strain evidence="2 3">DSM 15344</strain>
    </source>
</reference>
<evidence type="ECO:0000259" key="1">
    <source>
        <dbReference type="Pfam" id="PF14301"/>
    </source>
</evidence>
<feature type="domain" description="DUF4376" evidence="1">
    <location>
        <begin position="81"/>
        <end position="189"/>
    </location>
</feature>
<dbReference type="AlphaFoldDB" id="A0A2S5T926"/>
<dbReference type="Pfam" id="PF14301">
    <property type="entry name" value="DUF4376"/>
    <property type="match status" value="1"/>
</dbReference>
<accession>A0A2S5T926</accession>
<sequence length="194" mass="21282">MSLYAVVDSHGTVVKLVSGSEEQVLLNVGEGEEAIFDPYPGDAYWDHENSQWVPIPPQPSPVYEWDPYEKQWKDPRSLSAVKREAKARITAARDAAEDGSRFECDGAVYQSDLPRISGASLGALTALLNGQPFAVDWTLADNTVKTLDAPGMLRVGFAQFAHINALHQKARQLKAQIDAATTIAEVEAIQWSFP</sequence>
<organism evidence="2 3">
    <name type="scientific">Caldimonas thermodepolymerans</name>
    <dbReference type="NCBI Taxonomy" id="215580"/>
    <lineage>
        <taxon>Bacteria</taxon>
        <taxon>Pseudomonadati</taxon>
        <taxon>Pseudomonadota</taxon>
        <taxon>Betaproteobacteria</taxon>
        <taxon>Burkholderiales</taxon>
        <taxon>Sphaerotilaceae</taxon>
        <taxon>Caldimonas</taxon>
    </lineage>
</organism>
<dbReference type="RefSeq" id="WP_104355677.1">
    <property type="nucleotide sequence ID" value="NZ_CP064338.1"/>
</dbReference>
<evidence type="ECO:0000313" key="3">
    <source>
        <dbReference type="Proteomes" id="UP000239406"/>
    </source>
</evidence>